<evidence type="ECO:0000256" key="4">
    <source>
        <dbReference type="ARBA" id="ARBA00022643"/>
    </source>
</evidence>
<dbReference type="InterPro" id="IPR000415">
    <property type="entry name" value="Nitroreductase-like"/>
</dbReference>
<dbReference type="SUPFAM" id="SSF55469">
    <property type="entry name" value="FMN-dependent nitroreductase-like"/>
    <property type="match status" value="1"/>
</dbReference>
<evidence type="ECO:0000256" key="2">
    <source>
        <dbReference type="ARBA" id="ARBA00007118"/>
    </source>
</evidence>
<dbReference type="EMBL" id="JAATJH010000002">
    <property type="protein sequence ID" value="NJC25731.1"/>
    <property type="molecule type" value="Genomic_DNA"/>
</dbReference>
<comment type="caution">
    <text evidence="8">The sequence shown here is derived from an EMBL/GenBank/DDBJ whole genome shotgun (WGS) entry which is preliminary data.</text>
</comment>
<evidence type="ECO:0000259" key="7">
    <source>
        <dbReference type="Pfam" id="PF00881"/>
    </source>
</evidence>
<dbReference type="Gene3D" id="3.40.109.10">
    <property type="entry name" value="NADH Oxidase"/>
    <property type="match status" value="1"/>
</dbReference>
<gene>
    <name evidence="8" type="ORF">GGR27_001230</name>
</gene>
<dbReference type="Proteomes" id="UP000770785">
    <property type="component" value="Unassembled WGS sequence"/>
</dbReference>
<keyword evidence="9" id="KW-1185">Reference proteome</keyword>
<evidence type="ECO:0000256" key="5">
    <source>
        <dbReference type="ARBA" id="ARBA00022857"/>
    </source>
</evidence>
<organism evidence="8 9">
    <name type="scientific">Neolewinella antarctica</name>
    <dbReference type="NCBI Taxonomy" id="442734"/>
    <lineage>
        <taxon>Bacteria</taxon>
        <taxon>Pseudomonadati</taxon>
        <taxon>Bacteroidota</taxon>
        <taxon>Saprospiria</taxon>
        <taxon>Saprospirales</taxon>
        <taxon>Lewinellaceae</taxon>
        <taxon>Neolewinella</taxon>
    </lineage>
</organism>
<evidence type="ECO:0000313" key="9">
    <source>
        <dbReference type="Proteomes" id="UP000770785"/>
    </source>
</evidence>
<dbReference type="RefSeq" id="WP_168036516.1">
    <property type="nucleotide sequence ID" value="NZ_JAATJH010000002.1"/>
</dbReference>
<dbReference type="Pfam" id="PF00881">
    <property type="entry name" value="Nitroreductase"/>
    <property type="match status" value="1"/>
</dbReference>
<proteinExistence type="inferred from homology"/>
<reference evidence="8 9" key="1">
    <citation type="submission" date="2020-03" db="EMBL/GenBank/DDBJ databases">
        <title>Genomic Encyclopedia of Type Strains, Phase IV (KMG-IV): sequencing the most valuable type-strain genomes for metagenomic binning, comparative biology and taxonomic classification.</title>
        <authorList>
            <person name="Goeker M."/>
        </authorList>
    </citation>
    <scope>NUCLEOTIDE SEQUENCE [LARGE SCALE GENOMIC DNA]</scope>
    <source>
        <strain evidence="8 9">DSM 105096</strain>
    </source>
</reference>
<dbReference type="InterPro" id="IPR033878">
    <property type="entry name" value="NfsB-like"/>
</dbReference>
<dbReference type="CDD" id="cd02149">
    <property type="entry name" value="NfsB-like"/>
    <property type="match status" value="1"/>
</dbReference>
<evidence type="ECO:0000256" key="1">
    <source>
        <dbReference type="ARBA" id="ARBA00001917"/>
    </source>
</evidence>
<comment type="cofactor">
    <cofactor evidence="1">
        <name>FMN</name>
        <dbReference type="ChEBI" id="CHEBI:58210"/>
    </cofactor>
</comment>
<keyword evidence="4" id="KW-0288">FMN</keyword>
<keyword evidence="3" id="KW-0285">Flavoprotein</keyword>
<accession>A0ABX0X9P5</accession>
<dbReference type="PANTHER" id="PTHR43673:SF2">
    <property type="entry name" value="NITROREDUCTASE"/>
    <property type="match status" value="1"/>
</dbReference>
<protein>
    <submittedName>
        <fullName evidence="8">Nitroreductase</fullName>
    </submittedName>
</protein>
<dbReference type="InterPro" id="IPR029479">
    <property type="entry name" value="Nitroreductase"/>
</dbReference>
<evidence type="ECO:0000256" key="3">
    <source>
        <dbReference type="ARBA" id="ARBA00022630"/>
    </source>
</evidence>
<comment type="similarity">
    <text evidence="2">Belongs to the nitroreductase family.</text>
</comment>
<keyword evidence="5" id="KW-0521">NADP</keyword>
<sequence>MPTILDNLNWRYATKKFDATKQAGEADISVLKQAVNLAATSFGLQPFRVAVVTDQAIKDKLKAAAYDQTQVADASHIFVFAAKKTMSAEYVDDFIKMTAQQRAIPLESVEGYGEYIKGSISSHDDEFILNWNKRQAYIALGTLLAAAAEQRLDACPMEGFEPAKFDEILGLADKGLTACVIAPVGYRSEEDHAQNYAKVRFPLGEMFL</sequence>
<feature type="domain" description="Nitroreductase" evidence="7">
    <location>
        <begin position="9"/>
        <end position="186"/>
    </location>
</feature>
<keyword evidence="6" id="KW-0560">Oxidoreductase</keyword>
<dbReference type="PANTHER" id="PTHR43673">
    <property type="entry name" value="NAD(P)H NITROREDUCTASE YDGI-RELATED"/>
    <property type="match status" value="1"/>
</dbReference>
<name>A0ABX0X9P5_9BACT</name>
<evidence type="ECO:0000256" key="6">
    <source>
        <dbReference type="ARBA" id="ARBA00023002"/>
    </source>
</evidence>
<evidence type="ECO:0000313" key="8">
    <source>
        <dbReference type="EMBL" id="NJC25731.1"/>
    </source>
</evidence>